<reference evidence="3 4" key="1">
    <citation type="submission" date="2019-03" db="EMBL/GenBank/DDBJ databases">
        <title>Draft genome sequences of novel Actinobacteria.</title>
        <authorList>
            <person name="Sahin N."/>
            <person name="Ay H."/>
            <person name="Saygin H."/>
        </authorList>
    </citation>
    <scope>NUCLEOTIDE SEQUENCE [LARGE SCALE GENOMIC DNA]</scope>
    <source>
        <strain evidence="3 4">KC310</strain>
    </source>
</reference>
<dbReference type="Proteomes" id="UP000295258">
    <property type="component" value="Unassembled WGS sequence"/>
</dbReference>
<proteinExistence type="predicted"/>
<feature type="compositionally biased region" description="Acidic residues" evidence="1">
    <location>
        <begin position="14"/>
        <end position="26"/>
    </location>
</feature>
<keyword evidence="2" id="KW-0472">Membrane</keyword>
<accession>A0A4R4V351</accession>
<dbReference type="AlphaFoldDB" id="A0A4R4V351"/>
<name>A0A4R4V351_9ACTN</name>
<evidence type="ECO:0000313" key="3">
    <source>
        <dbReference type="EMBL" id="TDC96652.1"/>
    </source>
</evidence>
<feature type="transmembrane region" description="Helical" evidence="2">
    <location>
        <begin position="108"/>
        <end position="134"/>
    </location>
</feature>
<keyword evidence="2" id="KW-0812">Transmembrane</keyword>
<sequence>MTMTSEHGPHDQDEPPDQDESPEQDEPPEHDASVYCTPPPRTVTIASTVWICFGALLAAGVIFTALSPDSPPLSTGPIALLLWIGVAVALIVLAKLMRQGSTGARTALTVLGAVSLFGIWTVLFVAPAIVLQFLPDSNAWFRTVNPR</sequence>
<evidence type="ECO:0000313" key="4">
    <source>
        <dbReference type="Proteomes" id="UP000295258"/>
    </source>
</evidence>
<keyword evidence="4" id="KW-1185">Reference proteome</keyword>
<keyword evidence="2" id="KW-1133">Transmembrane helix</keyword>
<feature type="transmembrane region" description="Helical" evidence="2">
    <location>
        <begin position="78"/>
        <end position="96"/>
    </location>
</feature>
<comment type="caution">
    <text evidence="3">The sequence shown here is derived from an EMBL/GenBank/DDBJ whole genome shotgun (WGS) entry which is preliminary data.</text>
</comment>
<evidence type="ECO:0000256" key="2">
    <source>
        <dbReference type="SAM" id="Phobius"/>
    </source>
</evidence>
<feature type="region of interest" description="Disordered" evidence="1">
    <location>
        <begin position="1"/>
        <end position="37"/>
    </location>
</feature>
<gene>
    <name evidence="3" type="ORF">E1292_38070</name>
</gene>
<feature type="transmembrane region" description="Helical" evidence="2">
    <location>
        <begin position="43"/>
        <end position="66"/>
    </location>
</feature>
<evidence type="ECO:0000256" key="1">
    <source>
        <dbReference type="SAM" id="MobiDB-lite"/>
    </source>
</evidence>
<protein>
    <submittedName>
        <fullName evidence="3">Uncharacterized protein</fullName>
    </submittedName>
</protein>
<organism evidence="3 4">
    <name type="scientific">Nonomuraea deserti</name>
    <dbReference type="NCBI Taxonomy" id="1848322"/>
    <lineage>
        <taxon>Bacteria</taxon>
        <taxon>Bacillati</taxon>
        <taxon>Actinomycetota</taxon>
        <taxon>Actinomycetes</taxon>
        <taxon>Streptosporangiales</taxon>
        <taxon>Streptosporangiaceae</taxon>
        <taxon>Nonomuraea</taxon>
    </lineage>
</organism>
<dbReference type="EMBL" id="SMKO01000161">
    <property type="protein sequence ID" value="TDC96652.1"/>
    <property type="molecule type" value="Genomic_DNA"/>
</dbReference>